<evidence type="ECO:0000256" key="1">
    <source>
        <dbReference type="ARBA" id="ARBA00023118"/>
    </source>
</evidence>
<evidence type="ECO:0000313" key="3">
    <source>
        <dbReference type="EMBL" id="PNV75477.1"/>
    </source>
</evidence>
<proteinExistence type="predicted"/>
<dbReference type="RefSeq" id="WP_010413196.1">
    <property type="nucleotide sequence ID" value="NZ_MCRM02000006.1"/>
</dbReference>
<keyword evidence="4" id="KW-1185">Reference proteome</keyword>
<accession>A0ABX4YJM7</accession>
<gene>
    <name evidence="3" type="primary">cas7i</name>
    <name evidence="3" type="ORF">BES34_007475</name>
</gene>
<comment type="caution">
    <text evidence="3">The sequence shown here is derived from an EMBL/GenBank/DDBJ whole genome shotgun (WGS) entry which is preliminary data.</text>
</comment>
<reference evidence="3" key="1">
    <citation type="submission" date="2018-01" db="EMBL/GenBank/DDBJ databases">
        <title>Genomic characterization of Leptospira inadai serogroup Lyme isolated from captured rat in Brazil and comparative analysis with human reference strain.</title>
        <authorList>
            <person name="Moreno L.Z."/>
            <person name="Loureiro A.P."/>
            <person name="Miraglia F."/>
            <person name="Kremer F.S."/>
            <person name="Eslabao M.R."/>
            <person name="Dellagostin O.A."/>
            <person name="Lilenbaum W."/>
            <person name="Moreno A.M."/>
        </authorList>
    </citation>
    <scope>NUCLEOTIDE SEQUENCE [LARGE SCALE GENOMIC DNA]</scope>
    <source>
        <strain evidence="3">M34/99</strain>
    </source>
</reference>
<sequence>MAFISGIQIIHAPASALNNAGNDPSASTQNATAVKFLRVGGKQYPYVSAQAYRYWIRKTLEETAKEWTISPIFREKKVAYTDANPIEYCDDDILGYMRAPGKKAEAEGSRAEFAKNTETKETVTRVSPFRVGTLVALSPGIDRDFGTMSRHEGDPVPYEHQFYRSSLFGMFSLDLGSAGVFGYKNRTGFLNLDETRVEIAKKKKLKHDEKQGTYALDDQTRIERISHLLRAMAVVEGGAKQALHYTDVTPAVVIAAVTKGGNNPFQFLVQPGSLGEATPNFESFEETAKVWKDTILSPLYIGWVKGYSSEGRKALEGKLEELNKTYPHGIVLEHPKTILETIASSIQSDWLK</sequence>
<keyword evidence="1" id="KW-0051">Antiviral defense</keyword>
<evidence type="ECO:0000256" key="2">
    <source>
        <dbReference type="ARBA" id="ARBA00025626"/>
    </source>
</evidence>
<protein>
    <submittedName>
        <fullName evidence="3">Type I-B CRISPR-associated protein Cas7/Cst2/DevR</fullName>
    </submittedName>
</protein>
<dbReference type="Proteomes" id="UP000094669">
    <property type="component" value="Unassembled WGS sequence"/>
</dbReference>
<dbReference type="EMBL" id="MCRM02000006">
    <property type="protein sequence ID" value="PNV75477.1"/>
    <property type="molecule type" value="Genomic_DNA"/>
</dbReference>
<dbReference type="NCBIfam" id="TIGR01875">
    <property type="entry name" value="cas_MJ0381"/>
    <property type="match status" value="1"/>
</dbReference>
<dbReference type="InterPro" id="IPR013414">
    <property type="entry name" value="Cas7/Cst2/DevR_sub_I-B/Tneap"/>
</dbReference>
<organism evidence="3 4">
    <name type="scientific">Leptospira inadai serovar Lyme</name>
    <dbReference type="NCBI Taxonomy" id="293084"/>
    <lineage>
        <taxon>Bacteria</taxon>
        <taxon>Pseudomonadati</taxon>
        <taxon>Spirochaetota</taxon>
        <taxon>Spirochaetia</taxon>
        <taxon>Leptospirales</taxon>
        <taxon>Leptospiraceae</taxon>
        <taxon>Leptospira</taxon>
    </lineage>
</organism>
<evidence type="ECO:0000313" key="4">
    <source>
        <dbReference type="Proteomes" id="UP000094669"/>
    </source>
</evidence>
<name>A0ABX4YJM7_9LEPT</name>
<dbReference type="NCBIfam" id="TIGR02585">
    <property type="entry name" value="cas_Cst2_DevR"/>
    <property type="match status" value="1"/>
</dbReference>
<comment type="function">
    <text evidence="2">CRISPR (clustered regularly interspaced short palindromic repeat) is an adaptive immune system that provides protection against mobile genetic elements (viruses, transposable elements and conjugative plasmids). CRISPR clusters contain spacers, sequences complementary to antecedent mobile elements, and target invading nucleic acids. CRISPR clusters are transcribed and processed into CRISPR RNA (crRNA).</text>
</comment>
<dbReference type="Pfam" id="PF01905">
    <property type="entry name" value="DevR"/>
    <property type="match status" value="1"/>
</dbReference>
<dbReference type="InterPro" id="IPR010154">
    <property type="entry name" value="CRISPR-assoc_Cas7/Cst2/DevR"/>
</dbReference>